<dbReference type="PANTHER" id="PTHR43408:SF1">
    <property type="entry name" value="FMN REDUCTASE (NADPH)"/>
    <property type="match status" value="1"/>
</dbReference>
<evidence type="ECO:0000256" key="1">
    <source>
        <dbReference type="ARBA" id="ARBA00022630"/>
    </source>
</evidence>
<dbReference type="AlphaFoldDB" id="A0A433RTI2"/>
<name>A0A433RTI2_9BACL</name>
<evidence type="ECO:0000256" key="3">
    <source>
        <dbReference type="ARBA" id="ARBA00023002"/>
    </source>
</evidence>
<organism evidence="5 6">
    <name type="scientific">Candidatus Kurthia intestinigallinarum</name>
    <dbReference type="NCBI Taxonomy" id="1562256"/>
    <lineage>
        <taxon>Bacteria</taxon>
        <taxon>Bacillati</taxon>
        <taxon>Bacillota</taxon>
        <taxon>Bacilli</taxon>
        <taxon>Bacillales</taxon>
        <taxon>Caryophanaceae</taxon>
        <taxon>Kurthia</taxon>
    </lineage>
</organism>
<accession>A0A433RTI2</accession>
<dbReference type="InterPro" id="IPR005025">
    <property type="entry name" value="FMN_Rdtase-like_dom"/>
</dbReference>
<keyword evidence="2" id="KW-0288">FMN</keyword>
<evidence type="ECO:0000259" key="4">
    <source>
        <dbReference type="Pfam" id="PF03358"/>
    </source>
</evidence>
<evidence type="ECO:0000256" key="2">
    <source>
        <dbReference type="ARBA" id="ARBA00022643"/>
    </source>
</evidence>
<dbReference type="InterPro" id="IPR020048">
    <property type="entry name" value="NADPH-dep_FMN_reduc_SsuE"/>
</dbReference>
<evidence type="ECO:0000313" key="5">
    <source>
        <dbReference type="EMBL" id="RUS55470.1"/>
    </source>
</evidence>
<dbReference type="Proteomes" id="UP000288623">
    <property type="component" value="Unassembled WGS sequence"/>
</dbReference>
<dbReference type="RefSeq" id="WP_126990826.1">
    <property type="nucleotide sequence ID" value="NZ_JTFC01000031.1"/>
</dbReference>
<comment type="caution">
    <text evidence="5">The sequence shown here is derived from an EMBL/GenBank/DDBJ whole genome shotgun (WGS) entry which is preliminary data.</text>
</comment>
<dbReference type="GO" id="GO:0008752">
    <property type="term" value="F:FMN reductase [NAD(P)H] activity"/>
    <property type="evidence" value="ECO:0007669"/>
    <property type="project" value="InterPro"/>
</dbReference>
<evidence type="ECO:0000313" key="6">
    <source>
        <dbReference type="Proteomes" id="UP000288623"/>
    </source>
</evidence>
<dbReference type="PANTHER" id="PTHR43408">
    <property type="entry name" value="FMN REDUCTASE (NADPH)"/>
    <property type="match status" value="1"/>
</dbReference>
<dbReference type="InterPro" id="IPR051814">
    <property type="entry name" value="NAD(P)H-dep_FMN_reductase"/>
</dbReference>
<keyword evidence="1" id="KW-0285">Flavoprotein</keyword>
<feature type="domain" description="NADPH-dependent FMN reductase-like" evidence="4">
    <location>
        <begin position="3"/>
        <end position="144"/>
    </location>
</feature>
<reference evidence="5 6" key="1">
    <citation type="submission" date="2014-11" db="EMBL/GenBank/DDBJ databases">
        <title>Genome sequence and analysis of novel Kurthia sp.</title>
        <authorList>
            <person name="Lawson J.N."/>
            <person name="Gonzalez J.E."/>
            <person name="Rinauldi L."/>
            <person name="Xuan Z."/>
            <person name="Firman A."/>
            <person name="Shaddox L."/>
            <person name="Trudeau A."/>
            <person name="Shah S."/>
            <person name="Reiman D."/>
        </authorList>
    </citation>
    <scope>NUCLEOTIDE SEQUENCE [LARGE SCALE GENOMIC DNA]</scope>
    <source>
        <strain evidence="5 6">3B1D</strain>
    </source>
</reference>
<dbReference type="EMBL" id="JTFC01000031">
    <property type="protein sequence ID" value="RUS55470.1"/>
    <property type="molecule type" value="Genomic_DNA"/>
</dbReference>
<dbReference type="GO" id="GO:0046306">
    <property type="term" value="P:alkanesulfonate catabolic process"/>
    <property type="evidence" value="ECO:0007669"/>
    <property type="project" value="InterPro"/>
</dbReference>
<keyword evidence="3" id="KW-0560">Oxidoreductase</keyword>
<dbReference type="Pfam" id="PF03358">
    <property type="entry name" value="FMN_red"/>
    <property type="match status" value="1"/>
</dbReference>
<sequence>MTKAILINGSNTVYSRLTGVQQQAEQALQAQGIDTEILYVHQLPAEDLILANFGSEAIKTATAKVEAADIVVILTPIYKAAYTGILKTFLDLIPQKGLEGKLVWPIAIGGSIGHLLAIDYALKPVVTVLGATHIAHTVFVVDKQVTKLADGHYEVDAAARERIAHQATYIAQHVQITTRV</sequence>
<dbReference type="Gene3D" id="3.40.50.360">
    <property type="match status" value="1"/>
</dbReference>
<keyword evidence="6" id="KW-1185">Reference proteome</keyword>
<gene>
    <name evidence="5" type="ORF">QI30_11070</name>
</gene>
<dbReference type="InterPro" id="IPR029039">
    <property type="entry name" value="Flavoprotein-like_sf"/>
</dbReference>
<proteinExistence type="predicted"/>
<dbReference type="OrthoDB" id="1643408at2"/>
<protein>
    <submittedName>
        <fullName evidence="5">FMN reductase</fullName>
    </submittedName>
</protein>
<dbReference type="NCBIfam" id="TIGR03567">
    <property type="entry name" value="FMN_reduc_SsuE"/>
    <property type="match status" value="1"/>
</dbReference>
<dbReference type="SUPFAM" id="SSF52218">
    <property type="entry name" value="Flavoproteins"/>
    <property type="match status" value="1"/>
</dbReference>